<keyword evidence="6 8" id="KW-0520">NAD</keyword>
<dbReference type="InterPro" id="IPR017437">
    <property type="entry name" value="ATP-NAD_kinase_PpnK-typ_C"/>
</dbReference>
<dbReference type="Gene3D" id="2.60.200.30">
    <property type="entry name" value="Probable inorganic polyphosphate/atp-NAD kinase, domain 2"/>
    <property type="match status" value="1"/>
</dbReference>
<dbReference type="Pfam" id="PF01513">
    <property type="entry name" value="NAD_kinase"/>
    <property type="match status" value="1"/>
</dbReference>
<dbReference type="SUPFAM" id="SSF111331">
    <property type="entry name" value="NAD kinase/diacylglycerol kinase-like"/>
    <property type="match status" value="1"/>
</dbReference>
<dbReference type="GO" id="GO:0016301">
    <property type="term" value="F:kinase activity"/>
    <property type="evidence" value="ECO:0007669"/>
    <property type="project" value="UniProtKB-KW"/>
</dbReference>
<keyword evidence="10" id="KW-1185">Reference proteome</keyword>
<evidence type="ECO:0000256" key="6">
    <source>
        <dbReference type="ARBA" id="ARBA00023027"/>
    </source>
</evidence>
<feature type="binding site" evidence="8">
    <location>
        <position position="175"/>
    </location>
    <ligand>
        <name>NAD(+)</name>
        <dbReference type="ChEBI" id="CHEBI:57540"/>
    </ligand>
</feature>
<keyword evidence="8" id="KW-0963">Cytoplasm</keyword>
<accession>A0ABY4CKY3</accession>
<dbReference type="Pfam" id="PF20143">
    <property type="entry name" value="NAD_kinase_C"/>
    <property type="match status" value="1"/>
</dbReference>
<comment type="function">
    <text evidence="8">Involved in the regulation of the intracellular balance of NAD and NADP, and is a key enzyme in the biosynthesis of NADP. Catalyzes specifically the phosphorylation on 2'-hydroxyl of the adenosine moiety of NAD to yield NADP.</text>
</comment>
<feature type="active site" description="Proton acceptor" evidence="8">
    <location>
        <position position="71"/>
    </location>
</feature>
<feature type="binding site" evidence="8">
    <location>
        <position position="245"/>
    </location>
    <ligand>
        <name>NAD(+)</name>
        <dbReference type="ChEBI" id="CHEBI:57540"/>
    </ligand>
</feature>
<dbReference type="RefSeq" id="WP_347436785.1">
    <property type="nucleotide sequence ID" value="NZ_CP089291.1"/>
</dbReference>
<dbReference type="InterPro" id="IPR002504">
    <property type="entry name" value="NADK"/>
</dbReference>
<proteinExistence type="inferred from homology"/>
<dbReference type="EC" id="2.7.1.23" evidence="8"/>
<evidence type="ECO:0000256" key="4">
    <source>
        <dbReference type="ARBA" id="ARBA00022840"/>
    </source>
</evidence>
<name>A0ABY4CKY3_9BACL</name>
<dbReference type="PANTHER" id="PTHR20275">
    <property type="entry name" value="NAD KINASE"/>
    <property type="match status" value="1"/>
</dbReference>
<comment type="caution">
    <text evidence="8">Lacks conserved residue(s) required for the propagation of feature annotation.</text>
</comment>
<protein>
    <recommendedName>
        <fullName evidence="8">NAD kinase</fullName>
        <ecNumber evidence="8">2.7.1.23</ecNumber>
    </recommendedName>
    <alternativeName>
        <fullName evidence="8">ATP-dependent NAD kinase</fullName>
    </alternativeName>
</protein>
<organism evidence="9 10">
    <name type="scientific">Fodinisporobacter ferrooxydans</name>
    <dbReference type="NCBI Taxonomy" id="2901836"/>
    <lineage>
        <taxon>Bacteria</taxon>
        <taxon>Bacillati</taxon>
        <taxon>Bacillota</taxon>
        <taxon>Bacilli</taxon>
        <taxon>Bacillales</taxon>
        <taxon>Alicyclobacillaceae</taxon>
        <taxon>Fodinisporobacter</taxon>
    </lineage>
</organism>
<dbReference type="InterPro" id="IPR017438">
    <property type="entry name" value="ATP-NAD_kinase_N"/>
</dbReference>
<keyword evidence="5 8" id="KW-0521">NADP</keyword>
<comment type="subcellular location">
    <subcellularLocation>
        <location evidence="8">Cytoplasm</location>
    </subcellularLocation>
</comment>
<evidence type="ECO:0000256" key="8">
    <source>
        <dbReference type="HAMAP-Rule" id="MF_00361"/>
    </source>
</evidence>
<gene>
    <name evidence="8" type="primary">nadK</name>
    <name evidence="9" type="ORF">LSG31_19880</name>
</gene>
<feature type="binding site" evidence="8">
    <location>
        <begin position="186"/>
        <end position="191"/>
    </location>
    <ligand>
        <name>NAD(+)</name>
        <dbReference type="ChEBI" id="CHEBI:57540"/>
    </ligand>
</feature>
<dbReference type="InterPro" id="IPR016064">
    <property type="entry name" value="NAD/diacylglycerol_kinase_sf"/>
</dbReference>
<feature type="binding site" evidence="8">
    <location>
        <position position="156"/>
    </location>
    <ligand>
        <name>NAD(+)</name>
        <dbReference type="ChEBI" id="CHEBI:57540"/>
    </ligand>
</feature>
<reference evidence="9" key="1">
    <citation type="submission" date="2021-12" db="EMBL/GenBank/DDBJ databases">
        <title>Alicyclobacillaceae gen. nov., sp. nov., isolated from chalcocite enrichment system.</title>
        <authorList>
            <person name="Jiang Z."/>
        </authorList>
    </citation>
    <scope>NUCLEOTIDE SEQUENCE</scope>
    <source>
        <strain evidence="9">MYW30-H2</strain>
    </source>
</reference>
<evidence type="ECO:0000256" key="5">
    <source>
        <dbReference type="ARBA" id="ARBA00022857"/>
    </source>
</evidence>
<evidence type="ECO:0000256" key="2">
    <source>
        <dbReference type="ARBA" id="ARBA00022741"/>
    </source>
</evidence>
<evidence type="ECO:0000313" key="9">
    <source>
        <dbReference type="EMBL" id="UOF90097.1"/>
    </source>
</evidence>
<evidence type="ECO:0000313" key="10">
    <source>
        <dbReference type="Proteomes" id="UP000830167"/>
    </source>
</evidence>
<comment type="similarity">
    <text evidence="8">Belongs to the NAD kinase family.</text>
</comment>
<dbReference type="HAMAP" id="MF_00361">
    <property type="entry name" value="NAD_kinase"/>
    <property type="match status" value="1"/>
</dbReference>
<comment type="catalytic activity">
    <reaction evidence="7 8">
        <text>NAD(+) + ATP = ADP + NADP(+) + H(+)</text>
        <dbReference type="Rhea" id="RHEA:18629"/>
        <dbReference type="ChEBI" id="CHEBI:15378"/>
        <dbReference type="ChEBI" id="CHEBI:30616"/>
        <dbReference type="ChEBI" id="CHEBI:57540"/>
        <dbReference type="ChEBI" id="CHEBI:58349"/>
        <dbReference type="ChEBI" id="CHEBI:456216"/>
        <dbReference type="EC" id="2.7.1.23"/>
    </reaction>
</comment>
<feature type="binding site" evidence="8">
    <location>
        <begin position="71"/>
        <end position="72"/>
    </location>
    <ligand>
        <name>NAD(+)</name>
        <dbReference type="ChEBI" id="CHEBI:57540"/>
    </ligand>
</feature>
<keyword evidence="4 8" id="KW-0067">ATP-binding</keyword>
<keyword evidence="2 8" id="KW-0547">Nucleotide-binding</keyword>
<dbReference type="EMBL" id="CP089291">
    <property type="protein sequence ID" value="UOF90097.1"/>
    <property type="molecule type" value="Genomic_DNA"/>
</dbReference>
<evidence type="ECO:0000256" key="1">
    <source>
        <dbReference type="ARBA" id="ARBA00022679"/>
    </source>
</evidence>
<keyword evidence="3 8" id="KW-0418">Kinase</keyword>
<dbReference type="Gene3D" id="3.40.50.10330">
    <property type="entry name" value="Probable inorganic polyphosphate/atp-NAD kinase, domain 1"/>
    <property type="match status" value="1"/>
</dbReference>
<evidence type="ECO:0000256" key="7">
    <source>
        <dbReference type="ARBA" id="ARBA00047925"/>
    </source>
</evidence>
<feature type="binding site" evidence="8">
    <location>
        <begin position="145"/>
        <end position="146"/>
    </location>
    <ligand>
        <name>NAD(+)</name>
        <dbReference type="ChEBI" id="CHEBI:57540"/>
    </ligand>
</feature>
<keyword evidence="1 8" id="KW-0808">Transferase</keyword>
<comment type="cofactor">
    <cofactor evidence="8">
        <name>a divalent metal cation</name>
        <dbReference type="ChEBI" id="CHEBI:60240"/>
    </cofactor>
</comment>
<dbReference type="Proteomes" id="UP000830167">
    <property type="component" value="Chromosome"/>
</dbReference>
<evidence type="ECO:0000256" key="3">
    <source>
        <dbReference type="ARBA" id="ARBA00022777"/>
    </source>
</evidence>
<sequence>MVALTRIGLIVNRSKPRAFEISREIIQIIEGNGEKVYVEAETAKALGRSDIQLPVHEFAHSVDLVFVLGGDGTLLGVARQLAHAKLPVLGINLGHLGFLAEAEPKDLHKAIERIIRRDYSLEERLMLEVEVVREGKSIGTWIGLNDVGIAKRSFGRMVNVRVFVDSMYVDEYSGDGVIVSSPTGSTAYSLSCGGPIVSPQMNAIVVTPISPHTLVSRPFLVSGEQTVKVEVCSTHNDIGLTVDGQVNVPIQCNDVILVRKSTCSTLLVKWQERGFFNVLRTKLHMNPMSEQRCEGNE</sequence>
<dbReference type="PANTHER" id="PTHR20275:SF0">
    <property type="entry name" value="NAD KINASE"/>
    <property type="match status" value="1"/>
</dbReference>